<evidence type="ECO:0000313" key="5">
    <source>
        <dbReference type="Proteomes" id="UP001152797"/>
    </source>
</evidence>
<protein>
    <submittedName>
        <fullName evidence="4">Sodium channel protein 60E</fullName>
    </submittedName>
</protein>
<keyword evidence="4" id="KW-0406">Ion transport</keyword>
<dbReference type="GO" id="GO:0034220">
    <property type="term" value="P:monoatomic ion transmembrane transport"/>
    <property type="evidence" value="ECO:0007669"/>
    <property type="project" value="UniProtKB-KW"/>
</dbReference>
<accession>A0A9P1C3U0</accession>
<keyword evidence="5" id="KW-1185">Reference proteome</keyword>
<feature type="region of interest" description="Disordered" evidence="2">
    <location>
        <begin position="2834"/>
        <end position="2876"/>
    </location>
</feature>
<evidence type="ECO:0000313" key="3">
    <source>
        <dbReference type="EMBL" id="CAI3983321.1"/>
    </source>
</evidence>
<sequence length="3866" mass="426799">MGARDRGRVAASSPVVLCPVPVAPVRVTFRDCSFFCTGFISALALIWWDQDFQCRHLQFNLHCFLPVKVGAVRTMEKAEDNPGGHSVDGSLNVSLDGTPFNSFSDDLQIMRREGESGNVDTNDAYTDNLFGNVEPLQGEEGLSVCSPTTIATQDVYGGRGSDFLHGIGSADVHGRDSANSFNFDAALNVAFNSTESEQPKQVWETGIWKYIFGGDDSGIEFGVWGEQMSRPTPLLWGIDQQVLDTDHGGSLKRGRMHSCNFMDVVSFKPDVPWPEQRDADLQRGIMLWTGVTSKWSDSCSLMGKIADMRNEAEVFNMFAHVFSGRAPVTVRKRGTAILRVCNYLESESLELFPMKEITFYRFLCHEQLQGAPASRLQGYIQAIAFCRHVLDVQELQTVLDSKRCSGVARETCPKERKQASPLTVVELQKLHQVVDEAPDIWDAIFAGAALLCCYCRGRWGDLMRSETAFLDVDENRQPAYLETRTGRHKTMSSQMHRHQFLPMVAPVKGVHGCDWATPWMKHRTSMGLAFPPEGLIMPAPDKNGEPTQRPLESGECGKWLRRLLNMEKGTADGPERRISSHSLKCTMLSFAAKRGLSVPDRLMLGYHSSQMHMALVYSRDGAAASLILLERLIEEIAKGKFKPDSTRSGRVIDSPADQPGPQKDAVKVEQVMSSDEERNDVAPASDSSDSTSSSDSSAQEVLRDRGLNKVFAPPQPPEGFSRWQHSKLKTVHLTEPRFDSPICWACFNKARASDASAVNSETAVAMALVESNAAFRQRCSEIDPSGAFVDALALQNIASFSGMAFALATPQTPPTDQQFTTLAQAVFGANVTLGQTSMIRRLHFEATTLMIASVKQKVDSEAADKVDSVKRIPIAEKKHRLEQQERRLAGVAISGELEPSHQLLDLTNNIIETGAIVWIAPSRCTKRSDEVQLAIRDKPSSVQIENQQLKVAQVSDEFKADYGSEIKLQWCWQRRGLAMDQCRLLSWAVHDAWVHQLFRTLSQVPPPGFQQVKIDQLVRADREMWTLLAQECKGGLKPNVAGEIPLDSMFPRLCQDPRITMFLLPTTSAAKVTDKEIAPKRTNPVGPQQAAAKSTNKKRKTRAEKGCPEELKKFQLRCEHGPVCWAYNLKTGGKRKAVSQDQESNIGTQLGSAATNYHQRFSGKLVSDLIFVEICAGSAKLTRTARDAGFTGIAIDHTSSRSCGIDICIFELEDQSQVDELCNFLEAEAANIAAIWIAPSCGTASRARERRLPQLQQLGVEVPVPLRSETQPDQLDGLEGTNKVKVEKANLLYQAVEQITRTACKAGIFTGIENPGNSHYWGTTPMANIIAEFGSKYVNFHNCCHGGWRDKLTAVWVNDDWIDSLEARCDKSHEHKSWKVTISKQKVHFPTAEEAAYPSVLCQRIVDCVKHKVVQFGAIFSTTLSEQVEQPDADAAGRIALGALPRGAKIRPLVAEFGNYVAVVAPTQQTDKIDSFLASLPTGSKITSRQLLKRGAVRVVSGEGHFLAGADCAPLDAMVELCWVGVPSEPAEFVARAVQAGHPRGLDVHIDSAMREVVQMNMLEPPFALAKKRVEFFKRWTKRAKELNAKEDELRQTMPEHVRKVVGQKRLVLFKEMLSDLNYPDEKLVDDIASGFRLSGYMTKSNVFRTKSKRPAMSLETLKKMSRAFNATNLEAFGKRQEAELEEATWRETEAELEKGWIFVDNSGSTEGKFLGRRFGLQQGHKIRVIDDCTCCGLNLTVGLHEKFKLHSVDFLAALIGFALKICPAGSRPQVRGRTYDLRSAYKQFAVHPMDRATLRMGVNRPGSQDMAVIGFNSLPFGAVGSVAGFLRISQAIWYVGYFGLGLLWSAFYDDFTLLSRAELEHSSSWACELGTQKGDEKSFKDNLQVSYKLDALAQRSGSVGGVLYSPSGECLKYFGGSVPSFIMQDLLSRSQNPIHELEILPVVIAATLWGSLFSNPQVVYYIDNESARLAYVRGDGETLRASKLIQVFVEEEARLQHRVWFGRVPSFSNPADDPSRLKFDKVKKLGAMQTNIDWEKVAQHLELETGAESGRPQLVGAFFEHALTSGSDQSFFQQRQNLLESAVEKWFCIIRVNMLASSVGHDIIGLGNMEVQKQGAFQIIEAVIGIRSRTTAITRANALLKFIRWRAETSESDGKEFSESEAWQYLTELREKNAAPTRGTSSLSACAHALHVFGFSGLAPICESRRLKGIAELMHAEKAPLKQALVLTVSQVRWLHDKLLDESCNTVDRAVVAYLLVALYGRCRHSDLQNVEEVALDFGEDGGYMEVSTRTHKTARTAAQKSRLLPIVLPALGITGCEWISDAKAAFEEYGLMFEGRIGGPFFRPPGMSGSAHCRRGLTSQEVTKFLRLMLEDEAPGHGDLRVSSHSLKATLLSWASKSGMSAADRAILGRHSSAYLESSAVYARDLAFGAVHRLQDVLRKIHCGEFLPDAPRSGYLPATAQSVEVTAPAGIEVFKVEDGQSDVEASEEKAGQALVVEDDEYEASSDGSESLEASDSEEEVPRPPIKCFRHHAVGPLAGLFVVHNVSKLVHYSDPTVVDGKGQQGLRGTCCMISECLWSVAHEHRCLGATIADIAGAKRLLFESQTMVLASLQEQVNATDASSIKKVPIAERETKMRAIKKRLTGLLIEGPLEPGHSLLDTTASMMQLNEVKYIPPERCISRTHEVLNQKSPTKQLDISAEHLVVKEKQDTPDMTVTSALQVQEAFQRRGIALVFADLVTHESYTRYLTTLFGHLHRDPPVGYARTSVSQLVAADKTVWQMILEEGVQPKRDEAGELALDSKLMESLHSYRVSFSLLLLVAKKDNAPIAPKPTKPSASHGGKGFNQQVQKPWLKAKGGKKGGKGKVRGAQKQPMVQSAEEVYMYVQNAMVCMGFKNMSLSFDSSLKPVQVKVITRLFSRLVPKVLHEAISNNFGKDSLHSLPRDRSRWFAKWTERAKHLGLTDVEIKNSLPAHAAKILEPKRLALFKEILLDLEYPDLGAFDELVNGTELVGEVPPYGIFEKSFKPAEKTIEQICKASRSERMLNFYKCSSSGDKEIDEMVYSKTLEEVDCGWASGPLDVEQLPDGAVVSRRFGLRQPGKIRLIDDMSASGVNQTVQTAESPKPHSADFIAAMLLEVLKCSGGVPLHLHILFIAVNLATFAIVPVPGQTSIAPTGARCIGVKVMVPLETRGDDAKEVEENDKEVEENDVLSVAASFGFGGSLPSASYAQSVASNDGAVSRPLVLPEVTETSASSIPVQSALQRDLAGSNDRISQQIFDATLILARNEKLASPIQLGLPKIDLVSELFRLPVLGRLSHIEDAMHDTTLNMRPTAEGVYNMPFAKRRLMTSKLAKSDDALLTSALRKLRNLVLFWPEDSRLGRTLLSSAGAVVGEDVLQQSLRDCFAGKAVATLVKRASDFTRFAEFQVTCNNGRPLNPSEHDLYAYLCYLRQQGAGATAGESFISAWKFMQHTVGAGASGTPDIISGRVRGASKDLMAKKRKLQQAPPLPAEVVWKLEGLMTERIQPKIKAILGFMLFCMFSCSRFADAARAQRPVISQFQHVILVESSSSEYKTASGERRSVLLPLVALGTGLSGTGWALSWMSARRQCGLGASDCMMPADSESQNSWLERRMTTAEGSYWLKGLLTMTGMTEGEASLYSTHSLKATVLSWAAKSSTFGWQERLVLGHHLDEETKMAVVYSRDAIAAVMVKVLRMLETIRQGIFDPDASRAERIAMATGLTQLPDNLPEQNDMERELERRLACDQENSQVIESDIEEENIVEKPIKIPGESEMLARASFPPIELDQCVAHKLSGIVHGKETTDSLLCGRALSTNMRPVDFPWSERDAHEFCEQCNRALHRA</sequence>
<feature type="region of interest" description="Disordered" evidence="2">
    <location>
        <begin position="2484"/>
        <end position="2527"/>
    </location>
</feature>
<proteinExistence type="predicted"/>
<feature type="compositionally biased region" description="Basic residues" evidence="2">
    <location>
        <begin position="2861"/>
        <end position="2873"/>
    </location>
</feature>
<keyword evidence="4" id="KW-0813">Transport</keyword>
<dbReference type="SUPFAM" id="SSF56349">
    <property type="entry name" value="DNA breaking-rejoining enzymes"/>
    <property type="match status" value="1"/>
</dbReference>
<gene>
    <name evidence="3" type="ORF">C1SCF055_LOCUS10941</name>
</gene>
<dbReference type="EMBL" id="CAMXCT030000791">
    <property type="protein sequence ID" value="CAL4770633.1"/>
    <property type="molecule type" value="Genomic_DNA"/>
</dbReference>
<dbReference type="InterPro" id="IPR011010">
    <property type="entry name" value="DNA_brk_join_enz"/>
</dbReference>
<keyword evidence="4" id="KW-0407">Ion channel</keyword>
<dbReference type="InterPro" id="IPR013762">
    <property type="entry name" value="Integrase-like_cat_sf"/>
</dbReference>
<evidence type="ECO:0000256" key="1">
    <source>
        <dbReference type="ARBA" id="ARBA00023172"/>
    </source>
</evidence>
<evidence type="ECO:0000256" key="2">
    <source>
        <dbReference type="SAM" id="MobiDB-lite"/>
    </source>
</evidence>
<dbReference type="Proteomes" id="UP001152797">
    <property type="component" value="Unassembled WGS sequence"/>
</dbReference>
<dbReference type="OrthoDB" id="410733at2759"/>
<dbReference type="Gene3D" id="1.10.443.10">
    <property type="entry name" value="Intergrase catalytic core"/>
    <property type="match status" value="2"/>
</dbReference>
<dbReference type="GO" id="GO:0006310">
    <property type="term" value="P:DNA recombination"/>
    <property type="evidence" value="ECO:0007669"/>
    <property type="project" value="UniProtKB-KW"/>
</dbReference>
<feature type="region of interest" description="Disordered" evidence="2">
    <location>
        <begin position="1079"/>
        <end position="1104"/>
    </location>
</feature>
<keyword evidence="1" id="KW-0233">DNA recombination</keyword>
<organism evidence="3">
    <name type="scientific">Cladocopium goreaui</name>
    <dbReference type="NCBI Taxonomy" id="2562237"/>
    <lineage>
        <taxon>Eukaryota</taxon>
        <taxon>Sar</taxon>
        <taxon>Alveolata</taxon>
        <taxon>Dinophyceae</taxon>
        <taxon>Suessiales</taxon>
        <taxon>Symbiodiniaceae</taxon>
        <taxon>Cladocopium</taxon>
    </lineage>
</organism>
<reference evidence="4 5" key="2">
    <citation type="submission" date="2024-05" db="EMBL/GenBank/DDBJ databases">
        <authorList>
            <person name="Chen Y."/>
            <person name="Shah S."/>
            <person name="Dougan E. K."/>
            <person name="Thang M."/>
            <person name="Chan C."/>
        </authorList>
    </citation>
    <scope>NUCLEOTIDE SEQUENCE [LARGE SCALE GENOMIC DNA]</scope>
</reference>
<reference evidence="3" key="1">
    <citation type="submission" date="2022-10" db="EMBL/GenBank/DDBJ databases">
        <authorList>
            <person name="Chen Y."/>
            <person name="Dougan E. K."/>
            <person name="Chan C."/>
            <person name="Rhodes N."/>
            <person name="Thang M."/>
        </authorList>
    </citation>
    <scope>NUCLEOTIDE SEQUENCE</scope>
</reference>
<evidence type="ECO:0000313" key="4">
    <source>
        <dbReference type="EMBL" id="CAL4770633.1"/>
    </source>
</evidence>
<dbReference type="GO" id="GO:0015074">
    <property type="term" value="P:DNA integration"/>
    <property type="evidence" value="ECO:0007669"/>
    <property type="project" value="InterPro"/>
</dbReference>
<feature type="compositionally biased region" description="Low complexity" evidence="2">
    <location>
        <begin position="685"/>
        <end position="697"/>
    </location>
</feature>
<feature type="region of interest" description="Disordered" evidence="2">
    <location>
        <begin position="642"/>
        <end position="699"/>
    </location>
</feature>
<dbReference type="GO" id="GO:0003677">
    <property type="term" value="F:DNA binding"/>
    <property type="evidence" value="ECO:0007669"/>
    <property type="project" value="InterPro"/>
</dbReference>
<comment type="caution">
    <text evidence="3">The sequence shown here is derived from an EMBL/GenBank/DDBJ whole genome shotgun (WGS) entry which is preliminary data.</text>
</comment>
<dbReference type="EMBL" id="CAMXCT020000791">
    <property type="protein sequence ID" value="CAL1136696.1"/>
    <property type="molecule type" value="Genomic_DNA"/>
</dbReference>
<dbReference type="EMBL" id="CAMXCT010000791">
    <property type="protein sequence ID" value="CAI3983321.1"/>
    <property type="molecule type" value="Genomic_DNA"/>
</dbReference>
<name>A0A9P1C3U0_9DINO</name>